<keyword evidence="2" id="KW-1185">Reference proteome</keyword>
<reference evidence="1 2" key="1">
    <citation type="submission" date="2014-06" db="EMBL/GenBank/DDBJ databases">
        <title>Evolutionary Origins and Diversification of the Mycorrhizal Mutualists.</title>
        <authorList>
            <consortium name="DOE Joint Genome Institute"/>
            <consortium name="Mycorrhizal Genomics Consortium"/>
            <person name="Kohler A."/>
            <person name="Kuo A."/>
            <person name="Nagy L.G."/>
            <person name="Floudas D."/>
            <person name="Copeland A."/>
            <person name="Barry K.W."/>
            <person name="Cichocki N."/>
            <person name="Veneault-Fourrey C."/>
            <person name="LaButti K."/>
            <person name="Lindquist E.A."/>
            <person name="Lipzen A."/>
            <person name="Lundell T."/>
            <person name="Morin E."/>
            <person name="Murat C."/>
            <person name="Riley R."/>
            <person name="Ohm R."/>
            <person name="Sun H."/>
            <person name="Tunlid A."/>
            <person name="Henrissat B."/>
            <person name="Grigoriev I.V."/>
            <person name="Hibbett D.S."/>
            <person name="Martin F."/>
        </authorList>
    </citation>
    <scope>NUCLEOTIDE SEQUENCE [LARGE SCALE GENOMIC DNA]</scope>
    <source>
        <strain evidence="1 2">SS14</strain>
    </source>
</reference>
<proteinExistence type="predicted"/>
<dbReference type="Proteomes" id="UP000054279">
    <property type="component" value="Unassembled WGS sequence"/>
</dbReference>
<evidence type="ECO:0000313" key="2">
    <source>
        <dbReference type="Proteomes" id="UP000054279"/>
    </source>
</evidence>
<name>A0A0C9USN0_SPHS4</name>
<dbReference type="EMBL" id="KN837230">
    <property type="protein sequence ID" value="KIJ32232.1"/>
    <property type="molecule type" value="Genomic_DNA"/>
</dbReference>
<evidence type="ECO:0000313" key="1">
    <source>
        <dbReference type="EMBL" id="KIJ32232.1"/>
    </source>
</evidence>
<organism evidence="1 2">
    <name type="scientific">Sphaerobolus stellatus (strain SS14)</name>
    <dbReference type="NCBI Taxonomy" id="990650"/>
    <lineage>
        <taxon>Eukaryota</taxon>
        <taxon>Fungi</taxon>
        <taxon>Dikarya</taxon>
        <taxon>Basidiomycota</taxon>
        <taxon>Agaricomycotina</taxon>
        <taxon>Agaricomycetes</taxon>
        <taxon>Phallomycetidae</taxon>
        <taxon>Geastrales</taxon>
        <taxon>Sphaerobolaceae</taxon>
        <taxon>Sphaerobolus</taxon>
    </lineage>
</organism>
<sequence>MFPDVAIPLLYVNPVVNYWIRAPLTVSVDPTNIYAFLRYATAPNADPTTNAKAGNSGALLQEQNLHATNLPVPGGSAPADRTIDLSFTKSTDALGAVQWTINGIKYLPPNLPTLLNIIANNFTVKSDFTTSEHTSEQERRY</sequence>
<gene>
    <name evidence="1" type="ORF">M422DRAFT_266044</name>
</gene>
<dbReference type="OrthoDB" id="2121828at2759"/>
<dbReference type="AlphaFoldDB" id="A0A0C9USN0"/>
<protein>
    <submittedName>
        <fullName evidence="1">Unplaced genomic scaffold SPHSTscaffold_155, whole genome shotgun sequence</fullName>
    </submittedName>
</protein>
<accession>A0A0C9USN0</accession>
<dbReference type="HOGENOM" id="CLU_1826518_0_0_1"/>